<dbReference type="Pfam" id="PF01293">
    <property type="entry name" value="PEPCK_ATP"/>
    <property type="match status" value="1"/>
</dbReference>
<dbReference type="GO" id="GO:0005524">
    <property type="term" value="F:ATP binding"/>
    <property type="evidence" value="ECO:0007669"/>
    <property type="project" value="UniProtKB-KW"/>
</dbReference>
<keyword evidence="5" id="KW-0547">Nucleotide-binding</keyword>
<evidence type="ECO:0000256" key="2">
    <source>
        <dbReference type="ARBA" id="ARBA00006052"/>
    </source>
</evidence>
<dbReference type="EC" id="4.1.1.49" evidence="3"/>
<dbReference type="Gene3D" id="3.90.228.20">
    <property type="match status" value="1"/>
</dbReference>
<dbReference type="PANTHER" id="PTHR30031:SF0">
    <property type="entry name" value="PHOSPHOENOLPYRUVATE CARBOXYKINASE (ATP)"/>
    <property type="match status" value="1"/>
</dbReference>
<evidence type="ECO:0000256" key="8">
    <source>
        <dbReference type="ARBA" id="ARBA00023239"/>
    </source>
</evidence>
<dbReference type="InterPro" id="IPR001272">
    <property type="entry name" value="PEP_carboxykinase_ATP"/>
</dbReference>
<dbReference type="PANTHER" id="PTHR30031">
    <property type="entry name" value="PHOSPHOENOLPYRUVATE CARBOXYKINASE ATP"/>
    <property type="match status" value="1"/>
</dbReference>
<comment type="pathway">
    <text evidence="1">Carbohydrate biosynthesis; gluconeogenesis.</text>
</comment>
<dbReference type="GO" id="GO:0005829">
    <property type="term" value="C:cytosol"/>
    <property type="evidence" value="ECO:0007669"/>
    <property type="project" value="TreeGrafter"/>
</dbReference>
<gene>
    <name evidence="10" type="ORF">DLM65_15005</name>
</gene>
<comment type="similarity">
    <text evidence="2">Belongs to the phosphoenolpyruvate carboxykinase (ATP) family.</text>
</comment>
<evidence type="ECO:0000256" key="7">
    <source>
        <dbReference type="ARBA" id="ARBA00022840"/>
    </source>
</evidence>
<evidence type="ECO:0000256" key="4">
    <source>
        <dbReference type="ARBA" id="ARBA00022432"/>
    </source>
</evidence>
<keyword evidence="4" id="KW-0312">Gluconeogenesis</keyword>
<keyword evidence="8" id="KW-0456">Lyase</keyword>
<protein>
    <recommendedName>
        <fullName evidence="3">phosphoenolpyruvate carboxykinase (ATP)</fullName>
        <ecNumber evidence="3">4.1.1.49</ecNumber>
    </recommendedName>
</protein>
<dbReference type="PIRSF" id="PIRSF006294">
    <property type="entry name" value="PEP_crbxkin"/>
    <property type="match status" value="1"/>
</dbReference>
<comment type="caution">
    <text evidence="10">The sequence shown here is derived from an EMBL/GenBank/DDBJ whole genome shotgun (WGS) entry which is preliminary data.</text>
</comment>
<dbReference type="NCBIfam" id="NF006821">
    <property type="entry name" value="PRK09344.1-3"/>
    <property type="match status" value="1"/>
</dbReference>
<evidence type="ECO:0000256" key="5">
    <source>
        <dbReference type="ARBA" id="ARBA00022741"/>
    </source>
</evidence>
<dbReference type="GO" id="GO:0004612">
    <property type="term" value="F:phosphoenolpyruvate carboxykinase (ATP) activity"/>
    <property type="evidence" value="ECO:0007669"/>
    <property type="project" value="UniProtKB-EC"/>
</dbReference>
<dbReference type="InterPro" id="IPR013035">
    <property type="entry name" value="PEP_carboxykinase_C"/>
</dbReference>
<dbReference type="Proteomes" id="UP000248724">
    <property type="component" value="Unassembled WGS sequence"/>
</dbReference>
<dbReference type="Gene3D" id="3.40.449.10">
    <property type="entry name" value="Phosphoenolpyruvate Carboxykinase, domain 1"/>
    <property type="match status" value="1"/>
</dbReference>
<dbReference type="SUPFAM" id="SSF53795">
    <property type="entry name" value="PEP carboxykinase-like"/>
    <property type="match status" value="1"/>
</dbReference>
<evidence type="ECO:0000256" key="3">
    <source>
        <dbReference type="ARBA" id="ARBA00012363"/>
    </source>
</evidence>
<keyword evidence="6" id="KW-0210">Decarboxylase</keyword>
<evidence type="ECO:0000313" key="10">
    <source>
        <dbReference type="EMBL" id="PZR77720.1"/>
    </source>
</evidence>
<dbReference type="SUPFAM" id="SSF68923">
    <property type="entry name" value="PEP carboxykinase N-terminal domain"/>
    <property type="match status" value="1"/>
</dbReference>
<dbReference type="AlphaFoldDB" id="A0A2W5YY32"/>
<dbReference type="InterPro" id="IPR008210">
    <property type="entry name" value="PEP_carboxykinase_N"/>
</dbReference>
<dbReference type="EMBL" id="QHBU01000286">
    <property type="protein sequence ID" value="PZR77720.1"/>
    <property type="molecule type" value="Genomic_DNA"/>
</dbReference>
<evidence type="ECO:0000256" key="1">
    <source>
        <dbReference type="ARBA" id="ARBA00004742"/>
    </source>
</evidence>
<evidence type="ECO:0000313" key="11">
    <source>
        <dbReference type="Proteomes" id="UP000248724"/>
    </source>
</evidence>
<reference evidence="10 11" key="1">
    <citation type="journal article" date="2017" name="Nature">
        <title>Atmospheric trace gases support primary production in Antarctic desert surface soil.</title>
        <authorList>
            <person name="Ji M."/>
            <person name="Greening C."/>
            <person name="Vanwonterghem I."/>
            <person name="Carere C.R."/>
            <person name="Bay S.K."/>
            <person name="Steen J.A."/>
            <person name="Montgomery K."/>
            <person name="Lines T."/>
            <person name="Beardall J."/>
            <person name="van Dorst J."/>
            <person name="Snape I."/>
            <person name="Stott M.B."/>
            <person name="Hugenholtz P."/>
            <person name="Ferrari B.C."/>
        </authorList>
    </citation>
    <scope>NUCLEOTIDE SEQUENCE [LARGE SCALE GENOMIC DNA]</scope>
    <source>
        <strain evidence="10">RRmetagenome_bin12</strain>
    </source>
</reference>
<accession>A0A2W5YY32</accession>
<dbReference type="GO" id="GO:0006094">
    <property type="term" value="P:gluconeogenesis"/>
    <property type="evidence" value="ECO:0007669"/>
    <property type="project" value="UniProtKB-UniPathway"/>
</dbReference>
<keyword evidence="7" id="KW-0067">ATP-binding</keyword>
<comment type="catalytic activity">
    <reaction evidence="9">
        <text>oxaloacetate + ATP = phosphoenolpyruvate + ADP + CO2</text>
        <dbReference type="Rhea" id="RHEA:18617"/>
        <dbReference type="ChEBI" id="CHEBI:16452"/>
        <dbReference type="ChEBI" id="CHEBI:16526"/>
        <dbReference type="ChEBI" id="CHEBI:30616"/>
        <dbReference type="ChEBI" id="CHEBI:58702"/>
        <dbReference type="ChEBI" id="CHEBI:456216"/>
        <dbReference type="EC" id="4.1.1.49"/>
    </reaction>
</comment>
<evidence type="ECO:0000256" key="9">
    <source>
        <dbReference type="ARBA" id="ARBA00047371"/>
    </source>
</evidence>
<evidence type="ECO:0000256" key="6">
    <source>
        <dbReference type="ARBA" id="ARBA00022793"/>
    </source>
</evidence>
<name>A0A2W5YY32_9BACT</name>
<sequence length="549" mass="61282">MVAVRLGPGRFGCPPRLEGQRGQGRGGVMTDVVRSQRAALPEARSLRWNPSPEELRELTSTMPNARLTEFDNYNVQTKVVSRSKSSTYIITDSPELHTDQTLSREVGRNIAELQDEHIRDRDMLVVDGYIGNDPQRRVRARLYIEAAFANIAGMQRWLYFDDENQGGEDWDPQLTVIYTPSLEAPGYPENRVIAVDLDNGVTRVLNSDYFGESKKGGLRMWNKLTYDEGGLSLHAGCKVIPTPRGEQSMLIVGLSGTGKTTTTFTRQNESKPVQDDFVALYPGGRIVATENGCFAKTFALDPKDEPTIHGAVCKPEAYLENVSMNQDGKVDFFDTAYTQNGRAVFRMEALGWHRDARDVTRVNQLLILNRNENIIPAVARLNREQAAAYFMLGETQGTSAGGKEEAGKFLRVPGTNPFFPLRHEQQGNRFLELLDSCGFEVFLLNTGRVGGPPGNENSKKVSIPYSSAVVKAIAEGTIEWTTDPDFGYEVASSLPGIDDLEILQPRRLYERTGRSEEYQTIVDRLRAERRDFLAKYPGLRSEIVNAITV</sequence>
<proteinExistence type="inferred from homology"/>
<dbReference type="UniPathway" id="UPA00138"/>
<organism evidence="10 11">
    <name type="scientific">Candidatus Aeolococcus gillhamiae</name>
    <dbReference type="NCBI Taxonomy" id="3127015"/>
    <lineage>
        <taxon>Bacteria</taxon>
        <taxon>Bacillati</taxon>
        <taxon>Candidatus Dormiibacterota</taxon>
        <taxon>Candidatus Dormibacteria</taxon>
        <taxon>Candidatus Aeolococcales</taxon>
        <taxon>Candidatus Aeolococcaceae</taxon>
        <taxon>Candidatus Aeolococcus</taxon>
    </lineage>
</organism>
<dbReference type="Gene3D" id="2.170.8.10">
    <property type="entry name" value="Phosphoenolpyruvate Carboxykinase, domain 2"/>
    <property type="match status" value="1"/>
</dbReference>